<keyword evidence="9" id="KW-0378">Hydrolase</keyword>
<dbReference type="Pfam" id="PF00004">
    <property type="entry name" value="AAA"/>
    <property type="match status" value="1"/>
</dbReference>
<dbReference type="InterPro" id="IPR018368">
    <property type="entry name" value="ClpA/B_CS1"/>
</dbReference>
<evidence type="ECO:0000256" key="3">
    <source>
        <dbReference type="ARBA" id="ARBA00022840"/>
    </source>
</evidence>
<dbReference type="Gene3D" id="1.10.1780.10">
    <property type="entry name" value="Clp, N-terminal domain"/>
    <property type="match status" value="1"/>
</dbReference>
<evidence type="ECO:0000256" key="5">
    <source>
        <dbReference type="RuleBase" id="RU004432"/>
    </source>
</evidence>
<evidence type="ECO:0000256" key="6">
    <source>
        <dbReference type="SAM" id="MobiDB-lite"/>
    </source>
</evidence>
<dbReference type="InterPro" id="IPR028299">
    <property type="entry name" value="ClpA/B_CS2"/>
</dbReference>
<evidence type="ECO:0000259" key="7">
    <source>
        <dbReference type="SMART" id="SM00382"/>
    </source>
</evidence>
<dbReference type="PANTHER" id="PTHR11638">
    <property type="entry name" value="ATP-DEPENDENT CLP PROTEASE"/>
    <property type="match status" value="1"/>
</dbReference>
<feature type="domain" description="AAA+ ATPase" evidence="7">
    <location>
        <begin position="247"/>
        <end position="393"/>
    </location>
</feature>
<dbReference type="GO" id="GO:0008233">
    <property type="term" value="F:peptidase activity"/>
    <property type="evidence" value="ECO:0007669"/>
    <property type="project" value="UniProtKB-KW"/>
</dbReference>
<keyword evidence="4 5" id="KW-0143">Chaperone</keyword>
<dbReference type="InterPro" id="IPR003593">
    <property type="entry name" value="AAA+_ATPase"/>
</dbReference>
<feature type="domain" description="AAA+ ATPase" evidence="7">
    <location>
        <begin position="537"/>
        <end position="677"/>
    </location>
</feature>
<evidence type="ECO:0000256" key="2">
    <source>
        <dbReference type="ARBA" id="ARBA00022741"/>
    </source>
</evidence>
<dbReference type="InterPro" id="IPR050130">
    <property type="entry name" value="ClpA_ClpB"/>
</dbReference>
<dbReference type="Pfam" id="PF07724">
    <property type="entry name" value="AAA_2"/>
    <property type="match status" value="1"/>
</dbReference>
<feature type="compositionally biased region" description="Basic and acidic residues" evidence="6">
    <location>
        <begin position="181"/>
        <end position="196"/>
    </location>
</feature>
<dbReference type="InterPro" id="IPR019489">
    <property type="entry name" value="Clp_ATPase_C"/>
</dbReference>
<reference evidence="9 10" key="1">
    <citation type="submission" date="2018-05" db="EMBL/GenBank/DDBJ databases">
        <title>A metagenomic window into the 2 km-deep terrestrial subsurface aquifer revealed taxonomically and functionally diverse microbial community comprising novel uncultured bacterial lineages.</title>
        <authorList>
            <person name="Kadnikov V.V."/>
            <person name="Mardanov A.V."/>
            <person name="Beletsky A.V."/>
            <person name="Banks D."/>
            <person name="Pimenov N.V."/>
            <person name="Frank Y.A."/>
            <person name="Karnachuk O.V."/>
            <person name="Ravin N.V."/>
        </authorList>
    </citation>
    <scope>NUCLEOTIDE SEQUENCE [LARGE SCALE GENOMIC DNA]</scope>
    <source>
        <strain evidence="9">BY5</strain>
    </source>
</reference>
<gene>
    <name evidence="9" type="ORF">OZSIB_2813</name>
</gene>
<dbReference type="GO" id="GO:0005524">
    <property type="term" value="F:ATP binding"/>
    <property type="evidence" value="ECO:0007669"/>
    <property type="project" value="UniProtKB-KW"/>
</dbReference>
<dbReference type="AlphaFoldDB" id="A0A367ZS03"/>
<keyword evidence="9" id="KW-0645">Protease</keyword>
<evidence type="ECO:0000313" key="10">
    <source>
        <dbReference type="Proteomes" id="UP000252355"/>
    </source>
</evidence>
<sequence>MAEWPPGLSLVVALAESEARDLPSARLDATHLFVALCKCEALRRPAAGDASLPVTAAQWPAVREEIEELLERLGRQGLEPVAARRRLRRLILDLGGGPQPFTGERTARATAALGRARALAESEGAPAPRLRHLLEALLAADIPAIEQLCREQRRDATDGGARGGPAAPQRETQVGQLTRPDGPEGRGDERAGREARPVGSPPATGRTPFLDQLGRDLTWLAGQGRLDPVFGRDDEIRQLAGVLLRQKKSNPLLVGDAGVGKTCLVEGLAQAVVGGQLPERLADLRIVEIRMGALVAGTRFRGDFEERLQGILREAAADPRIVLFIDEIHTVMGAGSGGSGEAMDAANLLKPALARGEVRCIGATTTAEYRRYLEKDAALERRFQVIWVEEPSPALTLQILQGLRPRLERHYGARIPDARLEQAVHLAARHLPDARFPDKAIDLLEQALSNLALRGAGGGGGGGPAGDRPELAAADLAAVVAARCRLPVADLTVDENERLLRLETDLRERIIGQDEAMQAVAEAIRAARLGLRDPRRPAAVFLFAGPTGTGKTETARVLAELLFHDPRRLLRFDMSEYQEAHAIARLVGSPPGYVGYHEEGQLTGRVRSQPYAVVLFDELEKAHPAVFDLLLQVLDDGRLTDAQGRTVSFSEAILVFTSNLGADLPDPERQIGLKVGAAPAPDSPSARQALARQVQEALRKHFRPEFLNRLGKIVLFHALGRETARRILDRIVAGANRRLAERRLELVPTAAALDLLLDQGFSARYGARELERTFMRLVNEPLARLLLQAPEQGAARGEAGAAARAIHLDVREGRLEFTWAA</sequence>
<dbReference type="InterPro" id="IPR027417">
    <property type="entry name" value="P-loop_NTPase"/>
</dbReference>
<dbReference type="InterPro" id="IPR001270">
    <property type="entry name" value="ClpA/B"/>
</dbReference>
<dbReference type="PANTHER" id="PTHR11638:SF18">
    <property type="entry name" value="HEAT SHOCK PROTEIN 104"/>
    <property type="match status" value="1"/>
</dbReference>
<evidence type="ECO:0000256" key="1">
    <source>
        <dbReference type="ARBA" id="ARBA00022737"/>
    </source>
</evidence>
<proteinExistence type="inferred from homology"/>
<feature type="region of interest" description="Disordered" evidence="6">
    <location>
        <begin position="154"/>
        <end position="210"/>
    </location>
</feature>
<keyword evidence="2 5" id="KW-0547">Nucleotide-binding</keyword>
<organism evidence="9 10">
    <name type="scientific">Candidatus Ozemobacter sibiricus</name>
    <dbReference type="NCBI Taxonomy" id="2268124"/>
    <lineage>
        <taxon>Bacteria</taxon>
        <taxon>Candidatus Ozemobacteria</taxon>
        <taxon>Candidatus Ozemobacterales</taxon>
        <taxon>Candidatus Ozemobacteraceae</taxon>
        <taxon>Candidatus Ozemobacter</taxon>
    </lineage>
</organism>
<dbReference type="Pfam" id="PF10431">
    <property type="entry name" value="ClpB_D2-small"/>
    <property type="match status" value="1"/>
</dbReference>
<name>A0A367ZS03_9BACT</name>
<dbReference type="Pfam" id="PF17871">
    <property type="entry name" value="AAA_lid_9"/>
    <property type="match status" value="1"/>
</dbReference>
<evidence type="ECO:0000259" key="8">
    <source>
        <dbReference type="SMART" id="SM01086"/>
    </source>
</evidence>
<keyword evidence="3 5" id="KW-0067">ATP-binding</keyword>
<dbReference type="GO" id="GO:0006508">
    <property type="term" value="P:proteolysis"/>
    <property type="evidence" value="ECO:0007669"/>
    <property type="project" value="UniProtKB-KW"/>
</dbReference>
<protein>
    <submittedName>
        <fullName evidence="9">ATP-dependent Clp protease ATP-binding subunit</fullName>
    </submittedName>
</protein>
<evidence type="ECO:0000313" key="9">
    <source>
        <dbReference type="EMBL" id="RCK80925.1"/>
    </source>
</evidence>
<dbReference type="CDD" id="cd00009">
    <property type="entry name" value="AAA"/>
    <property type="match status" value="1"/>
</dbReference>
<dbReference type="PRINTS" id="PR00300">
    <property type="entry name" value="CLPPROTEASEA"/>
</dbReference>
<keyword evidence="1" id="KW-0677">Repeat</keyword>
<dbReference type="SUPFAM" id="SSF52540">
    <property type="entry name" value="P-loop containing nucleoside triphosphate hydrolases"/>
    <property type="match status" value="2"/>
</dbReference>
<dbReference type="Gene3D" id="1.10.8.60">
    <property type="match status" value="2"/>
</dbReference>
<comment type="caution">
    <text evidence="9">The sequence shown here is derived from an EMBL/GenBank/DDBJ whole genome shotgun (WGS) entry which is preliminary data.</text>
</comment>
<feature type="domain" description="Clp ATPase C-terminal" evidence="8">
    <location>
        <begin position="719"/>
        <end position="808"/>
    </location>
</feature>
<dbReference type="SMART" id="SM00382">
    <property type="entry name" value="AAA"/>
    <property type="match status" value="2"/>
</dbReference>
<accession>A0A367ZS03</accession>
<dbReference type="InterPro" id="IPR003959">
    <property type="entry name" value="ATPase_AAA_core"/>
</dbReference>
<dbReference type="SMART" id="SM01086">
    <property type="entry name" value="ClpB_D2-small"/>
    <property type="match status" value="1"/>
</dbReference>
<dbReference type="PROSITE" id="PS00870">
    <property type="entry name" value="CLPAB_1"/>
    <property type="match status" value="1"/>
</dbReference>
<dbReference type="PROSITE" id="PS00871">
    <property type="entry name" value="CLPAB_2"/>
    <property type="match status" value="1"/>
</dbReference>
<dbReference type="CDD" id="cd19499">
    <property type="entry name" value="RecA-like_ClpB_Hsp104-like"/>
    <property type="match status" value="1"/>
</dbReference>
<dbReference type="InterPro" id="IPR036628">
    <property type="entry name" value="Clp_N_dom_sf"/>
</dbReference>
<dbReference type="Gene3D" id="3.40.50.300">
    <property type="entry name" value="P-loop containing nucleotide triphosphate hydrolases"/>
    <property type="match status" value="2"/>
</dbReference>
<dbReference type="GO" id="GO:0005737">
    <property type="term" value="C:cytoplasm"/>
    <property type="evidence" value="ECO:0007669"/>
    <property type="project" value="TreeGrafter"/>
</dbReference>
<dbReference type="FunFam" id="3.40.50.300:FF:000025">
    <property type="entry name" value="ATP-dependent Clp protease subunit"/>
    <property type="match status" value="1"/>
</dbReference>
<dbReference type="GO" id="GO:0034605">
    <property type="term" value="P:cellular response to heat"/>
    <property type="evidence" value="ECO:0007669"/>
    <property type="project" value="TreeGrafter"/>
</dbReference>
<evidence type="ECO:0000256" key="4">
    <source>
        <dbReference type="ARBA" id="ARBA00023186"/>
    </source>
</evidence>
<dbReference type="EMBL" id="QOQW01000004">
    <property type="protein sequence ID" value="RCK80925.1"/>
    <property type="molecule type" value="Genomic_DNA"/>
</dbReference>
<dbReference type="InterPro" id="IPR041546">
    <property type="entry name" value="ClpA/ClpB_AAA_lid"/>
</dbReference>
<dbReference type="GO" id="GO:0016887">
    <property type="term" value="F:ATP hydrolysis activity"/>
    <property type="evidence" value="ECO:0007669"/>
    <property type="project" value="InterPro"/>
</dbReference>
<dbReference type="Proteomes" id="UP000252355">
    <property type="component" value="Unassembled WGS sequence"/>
</dbReference>
<comment type="similarity">
    <text evidence="5">Belongs to the ClpA/ClpB family.</text>
</comment>